<proteinExistence type="predicted"/>
<dbReference type="KEGG" id="amus:LMH87_011862"/>
<organism evidence="1 2">
    <name type="scientific">Akanthomyces muscarius</name>
    <name type="common">Entomopathogenic fungus</name>
    <name type="synonym">Lecanicillium muscarium</name>
    <dbReference type="NCBI Taxonomy" id="2231603"/>
    <lineage>
        <taxon>Eukaryota</taxon>
        <taxon>Fungi</taxon>
        <taxon>Dikarya</taxon>
        <taxon>Ascomycota</taxon>
        <taxon>Pezizomycotina</taxon>
        <taxon>Sordariomycetes</taxon>
        <taxon>Hypocreomycetidae</taxon>
        <taxon>Hypocreales</taxon>
        <taxon>Cordycipitaceae</taxon>
        <taxon>Akanthomyces</taxon>
    </lineage>
</organism>
<sequence length="142" mass="15030">MQTADHPLTEAQLATATIWDIEGLSLPHPAVALLRSFIVEALGGAAAAAYVQSRIFSPEEAYRLASDWACVVEAVSRRGIAPQAPDATAAHYISQRDGGVCCVSGLPGTILDPLVVSPVLPIPVDWLTDQERSTTVHDRVCG</sequence>
<dbReference type="AlphaFoldDB" id="A0A9W8UKC7"/>
<keyword evidence="2" id="KW-1185">Reference proteome</keyword>
<reference evidence="1" key="1">
    <citation type="journal article" date="2023" name="Access Microbiol">
        <title>De-novo genome assembly for Akanthomyces muscarius, a biocontrol agent of insect agricultural pests.</title>
        <authorList>
            <person name="Erdos Z."/>
            <person name="Studholme D.J."/>
            <person name="Raymond B."/>
            <person name="Sharma M."/>
        </authorList>
    </citation>
    <scope>NUCLEOTIDE SEQUENCE</scope>
    <source>
        <strain evidence="1">Ve6</strain>
    </source>
</reference>
<dbReference type="RefSeq" id="XP_056052861.1">
    <property type="nucleotide sequence ID" value="XM_056201073.1"/>
</dbReference>
<comment type="caution">
    <text evidence="1">The sequence shown here is derived from an EMBL/GenBank/DDBJ whole genome shotgun (WGS) entry which is preliminary data.</text>
</comment>
<dbReference type="Proteomes" id="UP001144673">
    <property type="component" value="Chromosome 4"/>
</dbReference>
<dbReference type="EMBL" id="JAJHUN010000009">
    <property type="protein sequence ID" value="KAJ4151147.1"/>
    <property type="molecule type" value="Genomic_DNA"/>
</dbReference>
<gene>
    <name evidence="1" type="ORF">LMH87_011862</name>
</gene>
<accession>A0A9W8UKC7</accession>
<protein>
    <submittedName>
        <fullName evidence="1">Uncharacterized protein</fullName>
    </submittedName>
</protein>
<dbReference type="GeneID" id="80899021"/>
<evidence type="ECO:0000313" key="2">
    <source>
        <dbReference type="Proteomes" id="UP001144673"/>
    </source>
</evidence>
<evidence type="ECO:0000313" key="1">
    <source>
        <dbReference type="EMBL" id="KAJ4151147.1"/>
    </source>
</evidence>
<name>A0A9W8UKC7_AKAMU</name>